<accession>A0ABN3D360</accession>
<dbReference type="SUPFAM" id="SSF51182">
    <property type="entry name" value="RmlC-like cupins"/>
    <property type="match status" value="1"/>
</dbReference>
<dbReference type="RefSeq" id="WP_344495229.1">
    <property type="nucleotide sequence ID" value="NZ_BAAAQX010000059.1"/>
</dbReference>
<feature type="signal peptide" evidence="1">
    <location>
        <begin position="1"/>
        <end position="28"/>
    </location>
</feature>
<dbReference type="InterPro" id="IPR011051">
    <property type="entry name" value="RmlC_Cupin_sf"/>
</dbReference>
<keyword evidence="1" id="KW-0732">Signal</keyword>
<name>A0ABN3D360_9ACTN</name>
<dbReference type="Proteomes" id="UP001499843">
    <property type="component" value="Unassembled WGS sequence"/>
</dbReference>
<evidence type="ECO:0000256" key="1">
    <source>
        <dbReference type="SAM" id="SignalP"/>
    </source>
</evidence>
<organism evidence="2 3">
    <name type="scientific">Nonomuraea monospora</name>
    <dbReference type="NCBI Taxonomy" id="568818"/>
    <lineage>
        <taxon>Bacteria</taxon>
        <taxon>Bacillati</taxon>
        <taxon>Actinomycetota</taxon>
        <taxon>Actinomycetes</taxon>
        <taxon>Streptosporangiales</taxon>
        <taxon>Streptosporangiaceae</taxon>
        <taxon>Nonomuraea</taxon>
    </lineage>
</organism>
<sequence>MFTERKAIGAVATVAAGAMLVLSTPAQATPSGPGVVGTIIAQKTVGDTDYILREITIPAGQATGWHYHDGTLYGRIKKGTLSHFDSTCESDGVYPRGSLIQEPSGADHVHIGINRGSTPVVLEVLYVLPTGSPLSVDAPNPGCDFQ</sequence>
<evidence type="ECO:0000313" key="2">
    <source>
        <dbReference type="EMBL" id="GAA2216022.1"/>
    </source>
</evidence>
<dbReference type="EMBL" id="BAAAQX010000059">
    <property type="protein sequence ID" value="GAA2216022.1"/>
    <property type="molecule type" value="Genomic_DNA"/>
</dbReference>
<keyword evidence="3" id="KW-1185">Reference proteome</keyword>
<protein>
    <submittedName>
        <fullName evidence="2">Cupin domain-containing protein</fullName>
    </submittedName>
</protein>
<dbReference type="InterPro" id="IPR014710">
    <property type="entry name" value="RmlC-like_jellyroll"/>
</dbReference>
<dbReference type="Gene3D" id="2.60.120.10">
    <property type="entry name" value="Jelly Rolls"/>
    <property type="match status" value="1"/>
</dbReference>
<comment type="caution">
    <text evidence="2">The sequence shown here is derived from an EMBL/GenBank/DDBJ whole genome shotgun (WGS) entry which is preliminary data.</text>
</comment>
<proteinExistence type="predicted"/>
<feature type="chain" id="PRO_5045788151" evidence="1">
    <location>
        <begin position="29"/>
        <end position="146"/>
    </location>
</feature>
<evidence type="ECO:0000313" key="3">
    <source>
        <dbReference type="Proteomes" id="UP001499843"/>
    </source>
</evidence>
<reference evidence="2 3" key="1">
    <citation type="journal article" date="2019" name="Int. J. Syst. Evol. Microbiol.">
        <title>The Global Catalogue of Microorganisms (GCM) 10K type strain sequencing project: providing services to taxonomists for standard genome sequencing and annotation.</title>
        <authorList>
            <consortium name="The Broad Institute Genomics Platform"/>
            <consortium name="The Broad Institute Genome Sequencing Center for Infectious Disease"/>
            <person name="Wu L."/>
            <person name="Ma J."/>
        </authorList>
    </citation>
    <scope>NUCLEOTIDE SEQUENCE [LARGE SCALE GENOMIC DNA]</scope>
    <source>
        <strain evidence="2 3">JCM 16114</strain>
    </source>
</reference>
<gene>
    <name evidence="2" type="ORF">GCM10009850_114910</name>
</gene>